<protein>
    <submittedName>
        <fullName evidence="3">Uncharacterized protein</fullName>
    </submittedName>
</protein>
<dbReference type="GO" id="GO:0017000">
    <property type="term" value="P:antibiotic biosynthetic process"/>
    <property type="evidence" value="ECO:0007669"/>
    <property type="project" value="UniProtKB-ARBA"/>
</dbReference>
<dbReference type="GeneID" id="81377376"/>
<dbReference type="PANTHER" id="PTHR40841:SF2">
    <property type="entry name" value="SIDEROPHORE-DEGRADING ESTERASE (EUROFUNG)"/>
    <property type="match status" value="1"/>
</dbReference>
<name>A0A9W9SII4_9EURO</name>
<keyword evidence="2" id="KW-0378">Hydrolase</keyword>
<proteinExistence type="inferred from homology"/>
<dbReference type="SUPFAM" id="SSF53474">
    <property type="entry name" value="alpha/beta-Hydrolases"/>
    <property type="match status" value="1"/>
</dbReference>
<organism evidence="3 4">
    <name type="scientific">Penicillium cosmopolitanum</name>
    <dbReference type="NCBI Taxonomy" id="1131564"/>
    <lineage>
        <taxon>Eukaryota</taxon>
        <taxon>Fungi</taxon>
        <taxon>Dikarya</taxon>
        <taxon>Ascomycota</taxon>
        <taxon>Pezizomycotina</taxon>
        <taxon>Eurotiomycetes</taxon>
        <taxon>Eurotiomycetidae</taxon>
        <taxon>Eurotiales</taxon>
        <taxon>Aspergillaceae</taxon>
        <taxon>Penicillium</taxon>
    </lineage>
</organism>
<dbReference type="InterPro" id="IPR029058">
    <property type="entry name" value="AB_hydrolase_fold"/>
</dbReference>
<evidence type="ECO:0000313" key="4">
    <source>
        <dbReference type="Proteomes" id="UP001147747"/>
    </source>
</evidence>
<dbReference type="InterPro" id="IPR052558">
    <property type="entry name" value="Siderophore_Hydrolase_D"/>
</dbReference>
<dbReference type="OrthoDB" id="446683at2759"/>
<dbReference type="AlphaFoldDB" id="A0A9W9SII4"/>
<evidence type="ECO:0000256" key="1">
    <source>
        <dbReference type="ARBA" id="ARBA00005622"/>
    </source>
</evidence>
<dbReference type="RefSeq" id="XP_056481903.1">
    <property type="nucleotide sequence ID" value="XM_056638396.1"/>
</dbReference>
<comment type="caution">
    <text evidence="3">The sequence shown here is derived from an EMBL/GenBank/DDBJ whole genome shotgun (WGS) entry which is preliminary data.</text>
</comment>
<evidence type="ECO:0000313" key="3">
    <source>
        <dbReference type="EMBL" id="KAJ5376873.1"/>
    </source>
</evidence>
<dbReference type="GO" id="GO:0072330">
    <property type="term" value="P:monocarboxylic acid biosynthetic process"/>
    <property type="evidence" value="ECO:0007669"/>
    <property type="project" value="UniProtKB-ARBA"/>
</dbReference>
<dbReference type="PANTHER" id="PTHR40841">
    <property type="entry name" value="SIDEROPHORE TRIACETYLFUSARININE C ESTERASE"/>
    <property type="match status" value="1"/>
</dbReference>
<dbReference type="GO" id="GO:0016788">
    <property type="term" value="F:hydrolase activity, acting on ester bonds"/>
    <property type="evidence" value="ECO:0007669"/>
    <property type="project" value="TreeGrafter"/>
</dbReference>
<dbReference type="InterPro" id="IPR000801">
    <property type="entry name" value="Esterase-like"/>
</dbReference>
<accession>A0A9W9SII4</accession>
<comment type="similarity">
    <text evidence="1">Belongs to the esterase D family.</text>
</comment>
<dbReference type="EMBL" id="JAPZBU010000012">
    <property type="protein sequence ID" value="KAJ5376873.1"/>
    <property type="molecule type" value="Genomic_DNA"/>
</dbReference>
<reference evidence="3" key="2">
    <citation type="journal article" date="2023" name="IMA Fungus">
        <title>Comparative genomic study of the Penicillium genus elucidates a diverse pangenome and 15 lateral gene transfer events.</title>
        <authorList>
            <person name="Petersen C."/>
            <person name="Sorensen T."/>
            <person name="Nielsen M.R."/>
            <person name="Sondergaard T.E."/>
            <person name="Sorensen J.L."/>
            <person name="Fitzpatrick D.A."/>
            <person name="Frisvad J.C."/>
            <person name="Nielsen K.L."/>
        </authorList>
    </citation>
    <scope>NUCLEOTIDE SEQUENCE</scope>
    <source>
        <strain evidence="3">IBT 29677</strain>
    </source>
</reference>
<dbReference type="Pfam" id="PF00756">
    <property type="entry name" value="Esterase"/>
    <property type="match status" value="1"/>
</dbReference>
<sequence>MDNEWKFDRANGTPIPNIENWNATSPNGEPYLIQVSWPLGWPPIERTHECSQVANVIYVVDGNAMFLSATDVVRRNGLGRHNIGTIVVGISYPISDAVYSARRGFDLTPPCESYNPPKDTDGKPYPQPYGGADFLLGFIKKVHSFLFASVFPQVSIRQTAIFGHSYGALFALHALFTAPASFDAYLAASPSIWWNDKFIIQEEREFYAKPDLQHRPLVWMSYGSLEQVPDRQKGESEVDYEKRLRSSSERLMADNCDEIYLCLKASERLGYMRKRVYEAEDHGSVIATSLSGAILCFIENSSHSGDANAEC</sequence>
<dbReference type="Proteomes" id="UP001147747">
    <property type="component" value="Unassembled WGS sequence"/>
</dbReference>
<reference evidence="3" key="1">
    <citation type="submission" date="2022-12" db="EMBL/GenBank/DDBJ databases">
        <authorList>
            <person name="Petersen C."/>
        </authorList>
    </citation>
    <scope>NUCLEOTIDE SEQUENCE</scope>
    <source>
        <strain evidence="3">IBT 29677</strain>
    </source>
</reference>
<evidence type="ECO:0000256" key="2">
    <source>
        <dbReference type="ARBA" id="ARBA00022801"/>
    </source>
</evidence>
<dbReference type="Gene3D" id="3.40.50.1820">
    <property type="entry name" value="alpha/beta hydrolase"/>
    <property type="match status" value="1"/>
</dbReference>
<gene>
    <name evidence="3" type="ORF">N7509_013759</name>
</gene>
<keyword evidence="4" id="KW-1185">Reference proteome</keyword>